<evidence type="ECO:0000313" key="3">
    <source>
        <dbReference type="EMBL" id="RHD06769.1"/>
    </source>
</evidence>
<keyword evidence="2" id="KW-1133">Transmembrane helix</keyword>
<evidence type="ECO:0000256" key="2">
    <source>
        <dbReference type="SAM" id="Phobius"/>
    </source>
</evidence>
<comment type="caution">
    <text evidence="3">The sequence shown here is derived from an EMBL/GenBank/DDBJ whole genome shotgun (WGS) entry which is preliminary data.</text>
</comment>
<keyword evidence="2" id="KW-0472">Membrane</keyword>
<dbReference type="AlphaFoldDB" id="A0A414D8E2"/>
<gene>
    <name evidence="3" type="ORF">DW812_08360</name>
</gene>
<sequence length="76" mass="8123">MHNVADINVGNIPGGPSSPGKPKEDKNMLIINIVLALVAALLLFGVIGEKDGLRQQNITIAFVAVIVLIISLNRFF</sequence>
<reference evidence="3 4" key="1">
    <citation type="submission" date="2018-08" db="EMBL/GenBank/DDBJ databases">
        <title>A genome reference for cultivated species of the human gut microbiota.</title>
        <authorList>
            <person name="Zou Y."/>
            <person name="Xue W."/>
            <person name="Luo G."/>
        </authorList>
    </citation>
    <scope>NUCLEOTIDE SEQUENCE [LARGE SCALE GENOMIC DNA]</scope>
    <source>
        <strain evidence="3 4">AM32-6</strain>
    </source>
</reference>
<accession>A0A414D8E2</accession>
<feature type="transmembrane region" description="Helical" evidence="2">
    <location>
        <begin position="28"/>
        <end position="46"/>
    </location>
</feature>
<keyword evidence="2" id="KW-0812">Transmembrane</keyword>
<organism evidence="3 4">
    <name type="scientific">Mediterraneibacter gnavus</name>
    <name type="common">Ruminococcus gnavus</name>
    <dbReference type="NCBI Taxonomy" id="33038"/>
    <lineage>
        <taxon>Bacteria</taxon>
        <taxon>Bacillati</taxon>
        <taxon>Bacillota</taxon>
        <taxon>Clostridia</taxon>
        <taxon>Lachnospirales</taxon>
        <taxon>Lachnospiraceae</taxon>
        <taxon>Mediterraneibacter</taxon>
    </lineage>
</organism>
<evidence type="ECO:0000256" key="1">
    <source>
        <dbReference type="SAM" id="MobiDB-lite"/>
    </source>
</evidence>
<evidence type="ECO:0000313" key="4">
    <source>
        <dbReference type="Proteomes" id="UP000284472"/>
    </source>
</evidence>
<protein>
    <submittedName>
        <fullName evidence="3">Copper oxidase</fullName>
    </submittedName>
</protein>
<feature type="region of interest" description="Disordered" evidence="1">
    <location>
        <begin position="1"/>
        <end position="23"/>
    </location>
</feature>
<proteinExistence type="predicted"/>
<feature type="transmembrane region" description="Helical" evidence="2">
    <location>
        <begin position="58"/>
        <end position="75"/>
    </location>
</feature>
<name>A0A414D8E2_MEDGN</name>
<dbReference type="Proteomes" id="UP000284472">
    <property type="component" value="Unassembled WGS sequence"/>
</dbReference>
<dbReference type="EMBL" id="QSIR01000010">
    <property type="protein sequence ID" value="RHD06769.1"/>
    <property type="molecule type" value="Genomic_DNA"/>
</dbReference>